<feature type="compositionally biased region" description="Basic and acidic residues" evidence="1">
    <location>
        <begin position="16"/>
        <end position="25"/>
    </location>
</feature>
<gene>
    <name evidence="2" type="ORF">PABY_19290</name>
</gene>
<organism evidence="2 3">
    <name type="scientific">Pyrodictium abyssi</name>
    <dbReference type="NCBI Taxonomy" id="54256"/>
    <lineage>
        <taxon>Archaea</taxon>
        <taxon>Thermoproteota</taxon>
        <taxon>Thermoprotei</taxon>
        <taxon>Desulfurococcales</taxon>
        <taxon>Pyrodictiaceae</taxon>
        <taxon>Pyrodictium</taxon>
    </lineage>
</organism>
<evidence type="ECO:0000313" key="2">
    <source>
        <dbReference type="EMBL" id="BES82362.1"/>
    </source>
</evidence>
<feature type="region of interest" description="Disordered" evidence="1">
    <location>
        <begin position="1"/>
        <end position="47"/>
    </location>
</feature>
<name>A0ABM8IZU6_9CREN</name>
<protein>
    <submittedName>
        <fullName evidence="2">Uncharacterized protein</fullName>
    </submittedName>
</protein>
<dbReference type="Proteomes" id="UP001341135">
    <property type="component" value="Chromosome"/>
</dbReference>
<evidence type="ECO:0000313" key="3">
    <source>
        <dbReference type="Proteomes" id="UP001341135"/>
    </source>
</evidence>
<proteinExistence type="predicted"/>
<accession>A0ABM8IZU6</accession>
<dbReference type="EMBL" id="AP028907">
    <property type="protein sequence ID" value="BES82362.1"/>
    <property type="molecule type" value="Genomic_DNA"/>
</dbReference>
<evidence type="ECO:0000256" key="1">
    <source>
        <dbReference type="SAM" id="MobiDB-lite"/>
    </source>
</evidence>
<sequence length="89" mass="9541">MQAPGSPPGTEEEQEPTGKRPETRTGARRRVVGGESSGIEVARRGKKSPCMGLCGPGPWGLAGYLPVDQYGGDHGYYHAYDAGCYAYHR</sequence>
<reference evidence="2 3" key="1">
    <citation type="submission" date="2023-09" db="EMBL/GenBank/DDBJ databases">
        <title>Pyrofollis japonicus gen. nov. sp. nov., a novel member of the family Pyrodictiaceae isolated from the Iheya North hydrothermal field.</title>
        <authorList>
            <person name="Miyazaki U."/>
            <person name="Sanari M."/>
            <person name="Tame A."/>
            <person name="Kitajima M."/>
            <person name="Okamoto A."/>
            <person name="Sawayama S."/>
            <person name="Miyazaki J."/>
            <person name="Takai K."/>
            <person name="Nakagawa S."/>
        </authorList>
    </citation>
    <scope>NUCLEOTIDE SEQUENCE [LARGE SCALE GENOMIC DNA]</scope>
    <source>
        <strain evidence="2 3">AV2</strain>
    </source>
</reference>
<keyword evidence="3" id="KW-1185">Reference proteome</keyword>